<dbReference type="EMBL" id="BARS01010937">
    <property type="protein sequence ID" value="GAF98628.1"/>
    <property type="molecule type" value="Genomic_DNA"/>
</dbReference>
<sequence length="48" mass="5833">IRLYQNMLFRENRAQEMGKKRSRRRATELPDLQALIVFVSQQKQKVEQ</sequence>
<organism evidence="1">
    <name type="scientific">marine sediment metagenome</name>
    <dbReference type="NCBI Taxonomy" id="412755"/>
    <lineage>
        <taxon>unclassified sequences</taxon>
        <taxon>metagenomes</taxon>
        <taxon>ecological metagenomes</taxon>
    </lineage>
</organism>
<gene>
    <name evidence="1" type="ORF">S01H1_20091</name>
</gene>
<evidence type="ECO:0000313" key="1">
    <source>
        <dbReference type="EMBL" id="GAF98628.1"/>
    </source>
</evidence>
<reference evidence="1" key="1">
    <citation type="journal article" date="2014" name="Front. Microbiol.">
        <title>High frequency of phylogenetically diverse reductive dehalogenase-homologous genes in deep subseafloor sedimentary metagenomes.</title>
        <authorList>
            <person name="Kawai M."/>
            <person name="Futagami T."/>
            <person name="Toyoda A."/>
            <person name="Takaki Y."/>
            <person name="Nishi S."/>
            <person name="Hori S."/>
            <person name="Arai W."/>
            <person name="Tsubouchi T."/>
            <person name="Morono Y."/>
            <person name="Uchiyama I."/>
            <person name="Ito T."/>
            <person name="Fujiyama A."/>
            <person name="Inagaki F."/>
            <person name="Takami H."/>
        </authorList>
    </citation>
    <scope>NUCLEOTIDE SEQUENCE</scope>
    <source>
        <strain evidence="1">Expedition CK06-06</strain>
    </source>
</reference>
<feature type="non-terminal residue" evidence="1">
    <location>
        <position position="1"/>
    </location>
</feature>
<dbReference type="AlphaFoldDB" id="X0TYI1"/>
<comment type="caution">
    <text evidence="1">The sequence shown here is derived from an EMBL/GenBank/DDBJ whole genome shotgun (WGS) entry which is preliminary data.</text>
</comment>
<name>X0TYI1_9ZZZZ</name>
<protein>
    <submittedName>
        <fullName evidence="1">Uncharacterized protein</fullName>
    </submittedName>
</protein>
<proteinExistence type="predicted"/>
<accession>X0TYI1</accession>